<dbReference type="EC" id="2.6.1.52" evidence="11"/>
<comment type="function">
    <text evidence="1 11">Catalyzes the reversible conversion of 3-phosphohydroxypyruvate to phosphoserine and of 3-hydroxy-2-oxo-4-phosphonooxybutanoate to phosphohydroxythreonine.</text>
</comment>
<dbReference type="OrthoDB" id="2523882at2"/>
<evidence type="ECO:0000256" key="7">
    <source>
        <dbReference type="ARBA" id="ARBA00022898"/>
    </source>
</evidence>
<feature type="binding site" evidence="11">
    <location>
        <begin position="78"/>
        <end position="79"/>
    </location>
    <ligand>
        <name>pyridoxal 5'-phosphate</name>
        <dbReference type="ChEBI" id="CHEBI:597326"/>
    </ligand>
</feature>
<comment type="subcellular location">
    <subcellularLocation>
        <location evidence="11">Cytoplasm</location>
    </subcellularLocation>
</comment>
<dbReference type="Gene3D" id="3.90.1150.10">
    <property type="entry name" value="Aspartate Aminotransferase, domain 1"/>
    <property type="match status" value="1"/>
</dbReference>
<feature type="binding site" evidence="11">
    <location>
        <position position="44"/>
    </location>
    <ligand>
        <name>L-glutamate</name>
        <dbReference type="ChEBI" id="CHEBI:29985"/>
    </ligand>
</feature>
<dbReference type="NCBIfam" id="TIGR01364">
    <property type="entry name" value="serC_1"/>
    <property type="match status" value="1"/>
</dbReference>
<dbReference type="PANTHER" id="PTHR43247">
    <property type="entry name" value="PHOSPHOSERINE AMINOTRANSFERASE"/>
    <property type="match status" value="1"/>
</dbReference>
<keyword evidence="7 11" id="KW-0663">Pyridoxal phosphate</keyword>
<dbReference type="PANTHER" id="PTHR43247:SF1">
    <property type="entry name" value="PHOSPHOSERINE AMINOTRANSFERASE"/>
    <property type="match status" value="1"/>
</dbReference>
<evidence type="ECO:0000256" key="4">
    <source>
        <dbReference type="ARBA" id="ARBA00022576"/>
    </source>
</evidence>
<dbReference type="GO" id="GO:0006564">
    <property type="term" value="P:L-serine biosynthetic process"/>
    <property type="evidence" value="ECO:0007669"/>
    <property type="project" value="UniProtKB-UniRule"/>
</dbReference>
<evidence type="ECO:0000256" key="5">
    <source>
        <dbReference type="ARBA" id="ARBA00022605"/>
    </source>
</evidence>
<evidence type="ECO:0000259" key="12">
    <source>
        <dbReference type="Pfam" id="PF00266"/>
    </source>
</evidence>
<dbReference type="PIRSF" id="PIRSF000525">
    <property type="entry name" value="SerC"/>
    <property type="match status" value="1"/>
</dbReference>
<keyword evidence="14" id="KW-1185">Reference proteome</keyword>
<comment type="catalytic activity">
    <reaction evidence="10 11">
        <text>O-phospho-L-serine + 2-oxoglutarate = 3-phosphooxypyruvate + L-glutamate</text>
        <dbReference type="Rhea" id="RHEA:14329"/>
        <dbReference type="ChEBI" id="CHEBI:16810"/>
        <dbReference type="ChEBI" id="CHEBI:18110"/>
        <dbReference type="ChEBI" id="CHEBI:29985"/>
        <dbReference type="ChEBI" id="CHEBI:57524"/>
        <dbReference type="EC" id="2.6.1.52"/>
    </reaction>
</comment>
<dbReference type="GO" id="GO:0005737">
    <property type="term" value="C:cytoplasm"/>
    <property type="evidence" value="ECO:0007669"/>
    <property type="project" value="UniProtKB-SubCell"/>
</dbReference>
<accession>A0A4Q9DZG0</accession>
<gene>
    <name evidence="11 13" type="primary">serC</name>
    <name evidence="13" type="ORF">EYB31_01880</name>
</gene>
<dbReference type="AlphaFoldDB" id="A0A4Q9DZG0"/>
<organism evidence="13 14">
    <name type="scientific">Paenibacillus thalictri</name>
    <dbReference type="NCBI Taxonomy" id="2527873"/>
    <lineage>
        <taxon>Bacteria</taxon>
        <taxon>Bacillati</taxon>
        <taxon>Bacillota</taxon>
        <taxon>Bacilli</taxon>
        <taxon>Bacillales</taxon>
        <taxon>Paenibacillaceae</taxon>
        <taxon>Paenibacillus</taxon>
    </lineage>
</organism>
<evidence type="ECO:0000313" key="13">
    <source>
        <dbReference type="EMBL" id="TBL81885.1"/>
    </source>
</evidence>
<dbReference type="Gene3D" id="3.40.640.10">
    <property type="entry name" value="Type I PLP-dependent aspartate aminotransferase-like (Major domain)"/>
    <property type="match status" value="1"/>
</dbReference>
<evidence type="ECO:0000256" key="1">
    <source>
        <dbReference type="ARBA" id="ARBA00003483"/>
    </source>
</evidence>
<dbReference type="GO" id="GO:0030170">
    <property type="term" value="F:pyridoxal phosphate binding"/>
    <property type="evidence" value="ECO:0007669"/>
    <property type="project" value="UniProtKB-UniRule"/>
</dbReference>
<dbReference type="FunFam" id="3.40.640.10:FF:000010">
    <property type="entry name" value="Phosphoserine aminotransferase"/>
    <property type="match status" value="1"/>
</dbReference>
<protein>
    <recommendedName>
        <fullName evidence="11">Phosphoserine aminotransferase</fullName>
        <ecNumber evidence="11">2.6.1.52</ecNumber>
    </recommendedName>
    <alternativeName>
        <fullName evidence="11">Phosphohydroxythreonine aminotransferase</fullName>
        <shortName evidence="11">PSAT</shortName>
    </alternativeName>
</protein>
<dbReference type="RefSeq" id="WP_131011553.1">
    <property type="nucleotide sequence ID" value="NZ_SIRE01000002.1"/>
</dbReference>
<name>A0A4Q9DZG0_9BACL</name>
<dbReference type="InterPro" id="IPR022278">
    <property type="entry name" value="Pser_aminoTfrase"/>
</dbReference>
<feature type="domain" description="Aminotransferase class V" evidence="12">
    <location>
        <begin position="6"/>
        <end position="342"/>
    </location>
</feature>
<keyword evidence="11" id="KW-0963">Cytoplasm</keyword>
<dbReference type="HAMAP" id="MF_00160">
    <property type="entry name" value="SerC_aminotrans_5"/>
    <property type="match status" value="1"/>
</dbReference>
<dbReference type="Proteomes" id="UP000293142">
    <property type="component" value="Unassembled WGS sequence"/>
</dbReference>
<dbReference type="NCBIfam" id="NF003764">
    <property type="entry name" value="PRK05355.1"/>
    <property type="match status" value="1"/>
</dbReference>
<evidence type="ECO:0000313" key="14">
    <source>
        <dbReference type="Proteomes" id="UP000293142"/>
    </source>
</evidence>
<dbReference type="FunFam" id="3.90.1150.10:FF:000006">
    <property type="entry name" value="Phosphoserine aminotransferase"/>
    <property type="match status" value="1"/>
</dbReference>
<comment type="caution">
    <text evidence="13">The sequence shown here is derived from an EMBL/GenBank/DDBJ whole genome shotgun (WGS) entry which is preliminary data.</text>
</comment>
<comment type="similarity">
    <text evidence="3 11">Belongs to the class-V pyridoxal-phosphate-dependent aminotransferase family. SerC subfamily.</text>
</comment>
<dbReference type="InterPro" id="IPR015422">
    <property type="entry name" value="PyrdxlP-dep_Trfase_small"/>
</dbReference>
<evidence type="ECO:0000256" key="11">
    <source>
        <dbReference type="HAMAP-Rule" id="MF_00160"/>
    </source>
</evidence>
<evidence type="ECO:0000256" key="10">
    <source>
        <dbReference type="ARBA" id="ARBA00049007"/>
    </source>
</evidence>
<evidence type="ECO:0000256" key="2">
    <source>
        <dbReference type="ARBA" id="ARBA00005099"/>
    </source>
</evidence>
<dbReference type="Pfam" id="PF00266">
    <property type="entry name" value="Aminotran_5"/>
    <property type="match status" value="1"/>
</dbReference>
<keyword evidence="6 11" id="KW-0808">Transferase</keyword>
<feature type="binding site" evidence="11">
    <location>
        <position position="174"/>
    </location>
    <ligand>
        <name>pyridoxal 5'-phosphate</name>
        <dbReference type="ChEBI" id="CHEBI:597326"/>
    </ligand>
</feature>
<comment type="cofactor">
    <cofactor evidence="11">
        <name>pyridoxal 5'-phosphate</name>
        <dbReference type="ChEBI" id="CHEBI:597326"/>
    </cofactor>
    <text evidence="11">Binds 1 pyridoxal phosphate per subunit.</text>
</comment>
<feature type="binding site" evidence="11">
    <location>
        <begin position="239"/>
        <end position="240"/>
    </location>
    <ligand>
        <name>pyridoxal 5'-phosphate</name>
        <dbReference type="ChEBI" id="CHEBI:597326"/>
    </ligand>
</feature>
<comment type="catalytic activity">
    <reaction evidence="9 11">
        <text>4-(phosphooxy)-L-threonine + 2-oxoglutarate = (R)-3-hydroxy-2-oxo-4-phosphooxybutanoate + L-glutamate</text>
        <dbReference type="Rhea" id="RHEA:16573"/>
        <dbReference type="ChEBI" id="CHEBI:16810"/>
        <dbReference type="ChEBI" id="CHEBI:29985"/>
        <dbReference type="ChEBI" id="CHEBI:58452"/>
        <dbReference type="ChEBI" id="CHEBI:58538"/>
        <dbReference type="EC" id="2.6.1.52"/>
    </reaction>
</comment>
<dbReference type="InterPro" id="IPR015424">
    <property type="entry name" value="PyrdxlP-dep_Trfase"/>
</dbReference>
<keyword evidence="5 11" id="KW-0028">Amino-acid biosynthesis</keyword>
<feature type="binding site" evidence="11">
    <location>
        <position position="197"/>
    </location>
    <ligand>
        <name>pyridoxal 5'-phosphate</name>
        <dbReference type="ChEBI" id="CHEBI:597326"/>
    </ligand>
</feature>
<feature type="binding site" evidence="11">
    <location>
        <position position="104"/>
    </location>
    <ligand>
        <name>pyridoxal 5'-phosphate</name>
        <dbReference type="ChEBI" id="CHEBI:597326"/>
    </ligand>
</feature>
<evidence type="ECO:0000256" key="3">
    <source>
        <dbReference type="ARBA" id="ARBA00006904"/>
    </source>
</evidence>
<dbReference type="EMBL" id="SIRE01000002">
    <property type="protein sequence ID" value="TBL81885.1"/>
    <property type="molecule type" value="Genomic_DNA"/>
</dbReference>
<evidence type="ECO:0000256" key="6">
    <source>
        <dbReference type="ARBA" id="ARBA00022679"/>
    </source>
</evidence>
<comment type="caution">
    <text evidence="11">Lacks conserved residue(s) required for the propagation of feature annotation.</text>
</comment>
<comment type="subunit">
    <text evidence="11">Homodimer.</text>
</comment>
<keyword evidence="8 11" id="KW-0718">Serine biosynthesis</keyword>
<dbReference type="InterPro" id="IPR015421">
    <property type="entry name" value="PyrdxlP-dep_Trfase_major"/>
</dbReference>
<evidence type="ECO:0000256" key="8">
    <source>
        <dbReference type="ARBA" id="ARBA00023299"/>
    </source>
</evidence>
<keyword evidence="4 11" id="KW-0032">Aminotransferase</keyword>
<reference evidence="13 14" key="1">
    <citation type="submission" date="2019-02" db="EMBL/GenBank/DDBJ databases">
        <title>Paenibacillus sp. nov., isolated from surface-sterilized tissue of Thalictrum simplex L.</title>
        <authorList>
            <person name="Tuo L."/>
        </authorList>
    </citation>
    <scope>NUCLEOTIDE SEQUENCE [LARGE SCALE GENOMIC DNA]</scope>
    <source>
        <strain evidence="13 14">N2SHLJ1</strain>
    </source>
</reference>
<proteinExistence type="inferred from homology"/>
<feature type="modified residue" description="N6-(pyridoxal phosphate)lysine" evidence="11">
    <location>
        <position position="198"/>
    </location>
</feature>
<comment type="pathway">
    <text evidence="2 11">Amino-acid biosynthesis; L-serine biosynthesis; L-serine from 3-phospho-D-glycerate: step 2/3.</text>
</comment>
<dbReference type="InterPro" id="IPR000192">
    <property type="entry name" value="Aminotrans_V_dom"/>
</dbReference>
<sequence>MNGNRVYNFNPGPAALPLEVLEQAKEQFVAYGGEGMSLMEMSHRSGTVEQLMEETQMLLLEALALPAGYHVLFMGGGASSQFALIPMNFIGAGRPGSYVLTGSFAEKAYEEAALVGETAVAASSKAQKWAALPEQGDLSIAANSAYVHITVNNTIEGSQYRELPDTGDVPLIGDMTSDILSCRRDLSRFAMVYAGAQKNLGPAGVTAVVIRDDFAKEARSDIPVIFRYGTYVKNRSLYNTPPVHSIYMVNLVLQWVREQGGVAALEQRNRTKAKLLYDTIDASGGFYKGMVENKHRSIMNITWRMQDEALEKRFVQESEREGFAGLAGHRSVGGMRASAYNAVPLAACEALAAFMKHFQQRHG</sequence>
<evidence type="ECO:0000256" key="9">
    <source>
        <dbReference type="ARBA" id="ARBA00047630"/>
    </source>
</evidence>
<dbReference type="GO" id="GO:0004648">
    <property type="term" value="F:O-phospho-L-serine:2-oxoglutarate aminotransferase activity"/>
    <property type="evidence" value="ECO:0007669"/>
    <property type="project" value="UniProtKB-UniRule"/>
</dbReference>
<dbReference type="UniPathway" id="UPA00135">
    <property type="reaction ID" value="UER00197"/>
</dbReference>
<feature type="binding site" evidence="11">
    <location>
        <position position="154"/>
    </location>
    <ligand>
        <name>pyridoxal 5'-phosphate</name>
        <dbReference type="ChEBI" id="CHEBI:597326"/>
    </ligand>
</feature>
<dbReference type="SUPFAM" id="SSF53383">
    <property type="entry name" value="PLP-dependent transferases"/>
    <property type="match status" value="1"/>
</dbReference>